<dbReference type="Proteomes" id="UP001244586">
    <property type="component" value="Chromosome"/>
</dbReference>
<dbReference type="RefSeq" id="WP_058952003.1">
    <property type="nucleotide sequence ID" value="NZ_CP121776.1"/>
</dbReference>
<protein>
    <submittedName>
        <fullName evidence="2">Uncharacterized protein</fullName>
    </submittedName>
</protein>
<evidence type="ECO:0000313" key="2">
    <source>
        <dbReference type="EMBL" id="WMG17660.1"/>
    </source>
</evidence>
<evidence type="ECO:0000256" key="1">
    <source>
        <dbReference type="SAM" id="Coils"/>
    </source>
</evidence>
<dbReference type="EMBL" id="CP121776">
    <property type="protein sequence ID" value="WMG17660.1"/>
    <property type="molecule type" value="Genomic_DNA"/>
</dbReference>
<organism evidence="2 3">
    <name type="scientific">Acinetobacter johnsonii</name>
    <dbReference type="NCBI Taxonomy" id="40214"/>
    <lineage>
        <taxon>Bacteria</taxon>
        <taxon>Pseudomonadati</taxon>
        <taxon>Pseudomonadota</taxon>
        <taxon>Gammaproteobacteria</taxon>
        <taxon>Moraxellales</taxon>
        <taxon>Moraxellaceae</taxon>
        <taxon>Acinetobacter</taxon>
    </lineage>
</organism>
<dbReference type="AlphaFoldDB" id="A0AAJ6ICV4"/>
<evidence type="ECO:0000313" key="3">
    <source>
        <dbReference type="Proteomes" id="UP001244586"/>
    </source>
</evidence>
<keyword evidence="1" id="KW-0175">Coiled coil</keyword>
<reference evidence="2 3" key="1">
    <citation type="submission" date="2023-04" db="EMBL/GenBank/DDBJ databases">
        <title>Acinetobacter johnsonii isolate AYTCM encoding NDM-1, OXA-58 and PER-1.</title>
        <authorList>
            <person name="Tian C."/>
            <person name="Wang S."/>
            <person name="Fan X."/>
            <person name="Xia D."/>
        </authorList>
    </citation>
    <scope>NUCLEOTIDE SEQUENCE [LARGE SCALE GENOMIC DNA]</scope>
    <source>
        <strain evidence="2 3">AYTCM</strain>
    </source>
</reference>
<accession>A0AAJ6ICV4</accession>
<proteinExistence type="predicted"/>
<feature type="coiled-coil region" evidence="1">
    <location>
        <begin position="67"/>
        <end position="94"/>
    </location>
</feature>
<name>A0AAJ6ICV4_ACIJO</name>
<sequence length="138" mass="15644">MQTFLAKFYEAVIFTLAAFLLLAFLGLGVQTLRVGHYKTHFENAELKCNQQIADIHADYKDQADIAAEQYQKALAKKQSTINQLSSDYETEKAKYKVKVETATKFVNKVVERDVYHNVCSDDDGLQSINSLIKSRNTS</sequence>
<keyword evidence="3" id="KW-1185">Reference proteome</keyword>
<gene>
    <name evidence="2" type="ORF">QBJ73_14960</name>
</gene>